<evidence type="ECO:0000256" key="1">
    <source>
        <dbReference type="SAM" id="SignalP"/>
    </source>
</evidence>
<dbReference type="RefSeq" id="WP_264532498.1">
    <property type="nucleotide sequence ID" value="NZ_CP092332.1"/>
</dbReference>
<keyword evidence="3" id="KW-1185">Reference proteome</keyword>
<organism evidence="2 3">
    <name type="scientific">Flavobacterium keumense</name>
    <dbReference type="NCBI Taxonomy" id="1306518"/>
    <lineage>
        <taxon>Bacteria</taxon>
        <taxon>Pseudomonadati</taxon>
        <taxon>Bacteroidota</taxon>
        <taxon>Flavobacteriia</taxon>
        <taxon>Flavobacteriales</taxon>
        <taxon>Flavobacteriaceae</taxon>
        <taxon>Flavobacterium</taxon>
    </lineage>
</organism>
<protein>
    <submittedName>
        <fullName evidence="2">Uncharacterized protein</fullName>
    </submittedName>
</protein>
<dbReference type="InterPro" id="IPR058512">
    <property type="entry name" value="DUF8199"/>
</dbReference>
<feature type="chain" id="PRO_5047549284" evidence="1">
    <location>
        <begin position="24"/>
        <end position="134"/>
    </location>
</feature>
<dbReference type="EMBL" id="CP092332">
    <property type="protein sequence ID" value="WGK94788.1"/>
    <property type="molecule type" value="Genomic_DNA"/>
</dbReference>
<sequence>MNCKKYIGLFLALLILFSNVGLAFTMHYCGDKIASVSIQTLVNSTDSEKGCCAKKAVAKDSCCKNKTVHFQKKSDNATLKAFSFESYVAYLVPENKVEIATLQAAFINKPIATYYCDANAPPLFKLYHRYIFYA</sequence>
<dbReference type="InterPro" id="IPR058060">
    <property type="entry name" value="HYC_CC_PP"/>
</dbReference>
<proteinExistence type="predicted"/>
<reference evidence="2 3" key="1">
    <citation type="submission" date="2023-06" db="EMBL/GenBank/DDBJ databases">
        <title>Complete Genome Sequence of Flavobacterium keumense K3R-10.</title>
        <authorList>
            <person name="Jeong H."/>
            <person name="Jhang S.Y."/>
            <person name="Kim J.N."/>
        </authorList>
    </citation>
    <scope>NUCLEOTIDE SEQUENCE [LARGE SCALE GENOMIC DNA]</scope>
    <source>
        <strain evidence="2 3">K3R-10</strain>
    </source>
</reference>
<gene>
    <name evidence="2" type="ORF">MG292_00750</name>
</gene>
<evidence type="ECO:0000313" key="3">
    <source>
        <dbReference type="Proteomes" id="UP001232117"/>
    </source>
</evidence>
<accession>A0ABY8N6M9</accession>
<dbReference type="NCBIfam" id="NF047658">
    <property type="entry name" value="HYC_CC_PP"/>
    <property type="match status" value="1"/>
</dbReference>
<dbReference type="Proteomes" id="UP001232117">
    <property type="component" value="Chromosome"/>
</dbReference>
<keyword evidence="1" id="KW-0732">Signal</keyword>
<evidence type="ECO:0000313" key="2">
    <source>
        <dbReference type="EMBL" id="WGK94788.1"/>
    </source>
</evidence>
<dbReference type="Pfam" id="PF26622">
    <property type="entry name" value="DUF8199"/>
    <property type="match status" value="1"/>
</dbReference>
<feature type="signal peptide" evidence="1">
    <location>
        <begin position="1"/>
        <end position="23"/>
    </location>
</feature>
<name>A0ABY8N6M9_9FLAO</name>